<organism evidence="5 6">
    <name type="scientific">Thalassobacillus hwangdonensis</name>
    <dbReference type="NCBI Taxonomy" id="546108"/>
    <lineage>
        <taxon>Bacteria</taxon>
        <taxon>Bacillati</taxon>
        <taxon>Bacillota</taxon>
        <taxon>Bacilli</taxon>
        <taxon>Bacillales</taxon>
        <taxon>Bacillaceae</taxon>
        <taxon>Thalassobacillus</taxon>
    </lineage>
</organism>
<name>A0ABW3L8W2_9BACI</name>
<keyword evidence="3" id="KW-0446">Lipid-binding</keyword>
<reference evidence="6" key="1">
    <citation type="journal article" date="2019" name="Int. J. Syst. Evol. Microbiol.">
        <title>The Global Catalogue of Microorganisms (GCM) 10K type strain sequencing project: providing services to taxonomists for standard genome sequencing and annotation.</title>
        <authorList>
            <consortium name="The Broad Institute Genomics Platform"/>
            <consortium name="The Broad Institute Genome Sequencing Center for Infectious Disease"/>
            <person name="Wu L."/>
            <person name="Ma J."/>
        </authorList>
    </citation>
    <scope>NUCLEOTIDE SEQUENCE [LARGE SCALE GENOMIC DNA]</scope>
    <source>
        <strain evidence="6">CCUG 56607</strain>
    </source>
</reference>
<keyword evidence="4" id="KW-0472">Membrane</keyword>
<protein>
    <submittedName>
        <fullName evidence="5">GPP34 family phosphoprotein</fullName>
    </submittedName>
</protein>
<dbReference type="Gene3D" id="1.10.3630.10">
    <property type="entry name" value="yeast vps74-n-term truncation variant domain like"/>
    <property type="match status" value="1"/>
</dbReference>
<keyword evidence="2" id="KW-0333">Golgi apparatus</keyword>
<dbReference type="EMBL" id="JBHTKL010000008">
    <property type="protein sequence ID" value="MFD1021203.1"/>
    <property type="molecule type" value="Genomic_DNA"/>
</dbReference>
<accession>A0ABW3L8W2</accession>
<evidence type="ECO:0000313" key="5">
    <source>
        <dbReference type="EMBL" id="MFD1021203.1"/>
    </source>
</evidence>
<keyword evidence="6" id="KW-1185">Reference proteome</keyword>
<comment type="caution">
    <text evidence="5">The sequence shown here is derived from an EMBL/GenBank/DDBJ whole genome shotgun (WGS) entry which is preliminary data.</text>
</comment>
<sequence>MLLHEELVYLSIDDRKNKLSVSQSILNQAIAGAVLMDALFDGLVTIENKKMYITEKLQDNPFHERFFVLEKMDGKPVKSVLKKLAGEASVTSAIEALSAKQLISIQEEKVLLLFTTKNYHLAEPERKQLLVKTIKEEIMSYEGEPSNRLFSLASLIEVTKLDRHLFPQEYKDMKKRLKEIRKSDVIAQSVYQIIKDTETMMVVITAGAVAATTSN</sequence>
<dbReference type="Pfam" id="PF05719">
    <property type="entry name" value="GPP34"/>
    <property type="match status" value="1"/>
</dbReference>
<dbReference type="RefSeq" id="WP_386064261.1">
    <property type="nucleotide sequence ID" value="NZ_JBHTKL010000008.1"/>
</dbReference>
<evidence type="ECO:0000256" key="1">
    <source>
        <dbReference type="ARBA" id="ARBA00004255"/>
    </source>
</evidence>
<evidence type="ECO:0000313" key="6">
    <source>
        <dbReference type="Proteomes" id="UP001596990"/>
    </source>
</evidence>
<proteinExistence type="predicted"/>
<gene>
    <name evidence="5" type="ORF">ACFQ2J_18595</name>
</gene>
<dbReference type="InterPro" id="IPR038261">
    <property type="entry name" value="GPP34-like_sf"/>
</dbReference>
<evidence type="ECO:0000256" key="3">
    <source>
        <dbReference type="ARBA" id="ARBA00023121"/>
    </source>
</evidence>
<dbReference type="Proteomes" id="UP001596990">
    <property type="component" value="Unassembled WGS sequence"/>
</dbReference>
<evidence type="ECO:0000256" key="2">
    <source>
        <dbReference type="ARBA" id="ARBA00023034"/>
    </source>
</evidence>
<comment type="subcellular location">
    <subcellularLocation>
        <location evidence="1">Golgi apparatus membrane</location>
        <topology evidence="1">Peripheral membrane protein</topology>
        <orientation evidence="1">Cytoplasmic side</orientation>
    </subcellularLocation>
</comment>
<evidence type="ECO:0000256" key="4">
    <source>
        <dbReference type="ARBA" id="ARBA00023136"/>
    </source>
</evidence>
<dbReference type="InterPro" id="IPR008628">
    <property type="entry name" value="GPP34-like"/>
</dbReference>